<sequence>MLHIIKSEAGFQQARTYLKKGDDVLFVESACYLATSCLETSVDTTQDWQCYFLEPDMDARGLVKNDDGSLQVADFKGFVELTERHIASTTWD</sequence>
<reference evidence="1" key="1">
    <citation type="submission" date="2023-01" db="EMBL/GenBank/DDBJ databases">
        <title>Vibrio sp. CB1-14 genome sequencing.</title>
        <authorList>
            <person name="Otstavnykh N."/>
            <person name="Isaeva M."/>
            <person name="Meleshko D."/>
        </authorList>
    </citation>
    <scope>NUCLEOTIDE SEQUENCE</scope>
    <source>
        <strain evidence="1">CB1-14</strain>
    </source>
</reference>
<dbReference type="GO" id="GO:0002143">
    <property type="term" value="P:tRNA wobble position uridine thiolation"/>
    <property type="evidence" value="ECO:0007669"/>
    <property type="project" value="InterPro"/>
</dbReference>
<dbReference type="AlphaFoldDB" id="A0AAU8BIT8"/>
<evidence type="ECO:0000313" key="1">
    <source>
        <dbReference type="EMBL" id="XCD15927.1"/>
    </source>
</evidence>
<dbReference type="EMBL" id="CP115920">
    <property type="protein sequence ID" value="XCD15927.1"/>
    <property type="molecule type" value="Genomic_DNA"/>
</dbReference>
<dbReference type="KEGG" id="vck:PG915_15410"/>
<proteinExistence type="predicted"/>
<dbReference type="Gene3D" id="3.40.1260.10">
    <property type="entry name" value="DsrEFH-like"/>
    <property type="match status" value="1"/>
</dbReference>
<dbReference type="InterPro" id="IPR007215">
    <property type="entry name" value="Sulphur_relay_TusB/DsrH"/>
</dbReference>
<dbReference type="PANTHER" id="PTHR37526">
    <property type="entry name" value="PROTEIN TUSB"/>
    <property type="match status" value="1"/>
</dbReference>
<dbReference type="PANTHER" id="PTHR37526:SF1">
    <property type="entry name" value="PROTEIN TUSB"/>
    <property type="match status" value="1"/>
</dbReference>
<dbReference type="Pfam" id="PF04077">
    <property type="entry name" value="DsrH"/>
    <property type="match status" value="1"/>
</dbReference>
<dbReference type="SUPFAM" id="SSF75169">
    <property type="entry name" value="DsrEFH-like"/>
    <property type="match status" value="1"/>
</dbReference>
<dbReference type="RefSeq" id="WP_353497271.1">
    <property type="nucleotide sequence ID" value="NZ_CP115920.1"/>
</dbReference>
<dbReference type="NCBIfam" id="TIGR03011">
    <property type="entry name" value="sulf_tusB_dsrH"/>
    <property type="match status" value="1"/>
</dbReference>
<accession>A0AAU8BIT8</accession>
<organism evidence="1">
    <name type="scientific">Vibrio chaetopteri</name>
    <dbReference type="NCBI Taxonomy" id="3016528"/>
    <lineage>
        <taxon>Bacteria</taxon>
        <taxon>Pseudomonadati</taxon>
        <taxon>Pseudomonadota</taxon>
        <taxon>Gammaproteobacteria</taxon>
        <taxon>Vibrionales</taxon>
        <taxon>Vibrionaceae</taxon>
        <taxon>Vibrio</taxon>
    </lineage>
</organism>
<dbReference type="InterPro" id="IPR027396">
    <property type="entry name" value="DsrEFH-like"/>
</dbReference>
<dbReference type="GO" id="GO:1990228">
    <property type="term" value="C:sulfurtransferase complex"/>
    <property type="evidence" value="ECO:0007669"/>
    <property type="project" value="TreeGrafter"/>
</dbReference>
<protein>
    <submittedName>
        <fullName evidence="1">Sulfurtransferase complex subunit TusB</fullName>
    </submittedName>
</protein>
<gene>
    <name evidence="1" type="primary">tusB</name>
    <name evidence="1" type="ORF">PG915_15410</name>
</gene>
<name>A0AAU8BIT8_9VIBR</name>